<protein>
    <submittedName>
        <fullName evidence="1">Phenylalanine tRS</fullName>
    </submittedName>
</protein>
<dbReference type="PANTHER" id="PTHR33835">
    <property type="entry name" value="YALI0C07656P"/>
    <property type="match status" value="1"/>
</dbReference>
<sequence>MNRAVRLGSLRSLAFLNRGTKSTASLEQSLLKTSRQYSTSKNPINVGPGFYNFRGDFKVMMMNIQTQMSLILLPNGKYLVVDTIELTKDTKKEIDELTDGGRIIESVIGTHSFHTTHFEAFHKSYPDADYYGTPRHLKNIKKIDWKGDLSDPSTRRKWNPDVEIRITEGSEFINPYPSNRLSSAWVFHKPSKTIHINDTVMYAEDPGFLFRMIGVKKQKMTIHPSIHGYGLKDHPEAPFEFRDFVNKAIIDWDFDNMVMAHVDNKLGGAKELLKETVEEYEPVFKRLHTIKKMIQ</sequence>
<evidence type="ECO:0000313" key="2">
    <source>
        <dbReference type="Proteomes" id="UP001431209"/>
    </source>
</evidence>
<dbReference type="InterPro" id="IPR025638">
    <property type="entry name" value="DUF4336"/>
</dbReference>
<dbReference type="SUPFAM" id="SSF56281">
    <property type="entry name" value="Metallo-hydrolase/oxidoreductase"/>
    <property type="match status" value="1"/>
</dbReference>
<dbReference type="InterPro" id="IPR036866">
    <property type="entry name" value="RibonucZ/Hydroxyglut_hydro"/>
</dbReference>
<accession>A0AAW2ZP57</accession>
<proteinExistence type="predicted"/>
<gene>
    <name evidence="1" type="ORF">AKO1_010305</name>
</gene>
<dbReference type="EMBL" id="JAOPGA020001833">
    <property type="protein sequence ID" value="KAL0491628.1"/>
    <property type="molecule type" value="Genomic_DNA"/>
</dbReference>
<reference evidence="1 2" key="1">
    <citation type="submission" date="2024-03" db="EMBL/GenBank/DDBJ databases">
        <title>The Acrasis kona genome and developmental transcriptomes reveal deep origins of eukaryotic multicellular pathways.</title>
        <authorList>
            <person name="Sheikh S."/>
            <person name="Fu C.-J."/>
            <person name="Brown M.W."/>
            <person name="Baldauf S.L."/>
        </authorList>
    </citation>
    <scope>NUCLEOTIDE SEQUENCE [LARGE SCALE GENOMIC DNA]</scope>
    <source>
        <strain evidence="1 2">ATCC MYA-3509</strain>
    </source>
</reference>
<dbReference type="PANTHER" id="PTHR33835:SF1">
    <property type="entry name" value="METALLO-BETA-LACTAMASE DOMAIN-CONTAINING PROTEIN"/>
    <property type="match status" value="1"/>
</dbReference>
<evidence type="ECO:0000313" key="1">
    <source>
        <dbReference type="EMBL" id="KAL0491628.1"/>
    </source>
</evidence>
<dbReference type="AlphaFoldDB" id="A0AAW2ZP57"/>
<keyword evidence="2" id="KW-1185">Reference proteome</keyword>
<comment type="caution">
    <text evidence="1">The sequence shown here is derived from an EMBL/GenBank/DDBJ whole genome shotgun (WGS) entry which is preliminary data.</text>
</comment>
<name>A0AAW2ZP57_9EUKA</name>
<dbReference type="Proteomes" id="UP001431209">
    <property type="component" value="Unassembled WGS sequence"/>
</dbReference>
<organism evidence="1 2">
    <name type="scientific">Acrasis kona</name>
    <dbReference type="NCBI Taxonomy" id="1008807"/>
    <lineage>
        <taxon>Eukaryota</taxon>
        <taxon>Discoba</taxon>
        <taxon>Heterolobosea</taxon>
        <taxon>Tetramitia</taxon>
        <taxon>Eutetramitia</taxon>
        <taxon>Acrasidae</taxon>
        <taxon>Acrasis</taxon>
    </lineage>
</organism>